<evidence type="ECO:0000259" key="12">
    <source>
        <dbReference type="PROSITE" id="PS50112"/>
    </source>
</evidence>
<feature type="region of interest" description="Disordered" evidence="11">
    <location>
        <begin position="461"/>
        <end position="480"/>
    </location>
</feature>
<dbReference type="InterPro" id="IPR035965">
    <property type="entry name" value="PAS-like_dom_sf"/>
</dbReference>
<dbReference type="FunFam" id="3.30.450.20:FF:000013">
    <property type="entry name" value="Period circadian protein homolog 2"/>
    <property type="match status" value="1"/>
</dbReference>
<evidence type="ECO:0000256" key="11">
    <source>
        <dbReference type="SAM" id="MobiDB-lite"/>
    </source>
</evidence>
<dbReference type="Pfam" id="PF08447">
    <property type="entry name" value="PAS_3"/>
    <property type="match status" value="1"/>
</dbReference>
<dbReference type="SMART" id="SM00091">
    <property type="entry name" value="PAS"/>
    <property type="match status" value="2"/>
</dbReference>
<dbReference type="GO" id="GO:0005737">
    <property type="term" value="C:cytoplasm"/>
    <property type="evidence" value="ECO:0007669"/>
    <property type="project" value="UniProtKB-SubCell"/>
</dbReference>
<dbReference type="InterPro" id="IPR000014">
    <property type="entry name" value="PAS"/>
</dbReference>
<dbReference type="PANTHER" id="PTHR11269">
    <property type="entry name" value="PERIOD CIRCADIAN PROTEIN"/>
    <property type="match status" value="1"/>
</dbReference>
<gene>
    <name evidence="13" type="primary">PER2</name>
</gene>
<organism evidence="13 14">
    <name type="scientific">Anabas testudineus</name>
    <name type="common">Climbing perch</name>
    <name type="synonym">Anthias testudineus</name>
    <dbReference type="NCBI Taxonomy" id="64144"/>
    <lineage>
        <taxon>Eukaryota</taxon>
        <taxon>Metazoa</taxon>
        <taxon>Chordata</taxon>
        <taxon>Craniata</taxon>
        <taxon>Vertebrata</taxon>
        <taxon>Euteleostomi</taxon>
        <taxon>Actinopterygii</taxon>
        <taxon>Neopterygii</taxon>
        <taxon>Teleostei</taxon>
        <taxon>Neoteleostei</taxon>
        <taxon>Acanthomorphata</taxon>
        <taxon>Anabantaria</taxon>
        <taxon>Anabantiformes</taxon>
        <taxon>Anabantoidei</taxon>
        <taxon>Anabantidae</taxon>
        <taxon>Anabas</taxon>
    </lineage>
</organism>
<keyword evidence="8" id="KW-0539">Nucleus</keyword>
<dbReference type="GO" id="GO:0001222">
    <property type="term" value="F:transcription corepressor binding"/>
    <property type="evidence" value="ECO:0007669"/>
    <property type="project" value="TreeGrafter"/>
</dbReference>
<feature type="compositionally biased region" description="Polar residues" evidence="11">
    <location>
        <begin position="1142"/>
        <end position="1162"/>
    </location>
</feature>
<feature type="compositionally biased region" description="Polar residues" evidence="11">
    <location>
        <begin position="412"/>
        <end position="435"/>
    </location>
</feature>
<dbReference type="SUPFAM" id="SSF55785">
    <property type="entry name" value="PYP-like sensor domain (PAS domain)"/>
    <property type="match status" value="1"/>
</dbReference>
<keyword evidence="6" id="KW-0090">Biological rhythms</keyword>
<dbReference type="GO" id="GO:0043153">
    <property type="term" value="P:entrainment of circadian clock by photoperiod"/>
    <property type="evidence" value="ECO:0007669"/>
    <property type="project" value="TreeGrafter"/>
</dbReference>
<dbReference type="Pfam" id="PF23170">
    <property type="entry name" value="bHLH_PER"/>
    <property type="match status" value="1"/>
</dbReference>
<keyword evidence="4" id="KW-0677">Repeat</keyword>
<evidence type="ECO:0000256" key="10">
    <source>
        <dbReference type="ARBA" id="ARBA00042893"/>
    </source>
</evidence>
<feature type="compositionally biased region" description="Low complexity" evidence="11">
    <location>
        <begin position="985"/>
        <end position="994"/>
    </location>
</feature>
<keyword evidence="3" id="KW-0963">Cytoplasm</keyword>
<feature type="region of interest" description="Disordered" evidence="11">
    <location>
        <begin position="915"/>
        <end position="936"/>
    </location>
</feature>
<feature type="region of interest" description="Disordered" evidence="11">
    <location>
        <begin position="626"/>
        <end position="690"/>
    </location>
</feature>
<dbReference type="Pfam" id="PF12114">
    <property type="entry name" value="Period_C"/>
    <property type="match status" value="1"/>
</dbReference>
<dbReference type="InterPro" id="IPR050760">
    <property type="entry name" value="Period_circadian_regulator"/>
</dbReference>
<dbReference type="Gene3D" id="3.30.450.20">
    <property type="entry name" value="PAS domain"/>
    <property type="match status" value="2"/>
</dbReference>
<feature type="compositionally biased region" description="Basic residues" evidence="11">
    <location>
        <begin position="647"/>
        <end position="659"/>
    </location>
</feature>
<evidence type="ECO:0000256" key="1">
    <source>
        <dbReference type="ARBA" id="ARBA00004123"/>
    </source>
</evidence>
<keyword evidence="5" id="KW-0805">Transcription regulation</keyword>
<reference evidence="13" key="3">
    <citation type="submission" date="2025-09" db="UniProtKB">
        <authorList>
            <consortium name="Ensembl"/>
        </authorList>
    </citation>
    <scope>IDENTIFICATION</scope>
</reference>
<dbReference type="InterPro" id="IPR013655">
    <property type="entry name" value="PAS_fold_3"/>
</dbReference>
<dbReference type="InterPro" id="IPR048814">
    <property type="entry name" value="Per1-3_PAS-A"/>
</dbReference>
<dbReference type="CDD" id="cd00130">
    <property type="entry name" value="PAS"/>
    <property type="match status" value="1"/>
</dbReference>
<feature type="region of interest" description="Disordered" evidence="11">
    <location>
        <begin position="1123"/>
        <end position="1162"/>
    </location>
</feature>
<evidence type="ECO:0000256" key="5">
    <source>
        <dbReference type="ARBA" id="ARBA00023015"/>
    </source>
</evidence>
<dbReference type="AlphaFoldDB" id="A0A7N6BJK3"/>
<dbReference type="InterPro" id="IPR057310">
    <property type="entry name" value="PER1-3_bHLH"/>
</dbReference>
<dbReference type="FunFam" id="3.30.450.20:FF:000004">
    <property type="entry name" value="Period circadian protein homolog 3"/>
    <property type="match status" value="1"/>
</dbReference>
<keyword evidence="14" id="KW-1185">Reference proteome</keyword>
<dbReference type="GO" id="GO:0000976">
    <property type="term" value="F:transcription cis-regulatory region binding"/>
    <property type="evidence" value="ECO:0007669"/>
    <property type="project" value="TreeGrafter"/>
</dbReference>
<dbReference type="GO" id="GO:0000122">
    <property type="term" value="P:negative regulation of transcription by RNA polymerase II"/>
    <property type="evidence" value="ECO:0007669"/>
    <property type="project" value="TreeGrafter"/>
</dbReference>
<dbReference type="PANTHER" id="PTHR11269:SF9">
    <property type="entry name" value="PERIOD CIRCADIAN PROTEIN HOMOLOG 2"/>
    <property type="match status" value="1"/>
</dbReference>
<reference evidence="13" key="2">
    <citation type="submission" date="2025-08" db="UniProtKB">
        <authorList>
            <consortium name="Ensembl"/>
        </authorList>
    </citation>
    <scope>IDENTIFICATION</scope>
</reference>
<feature type="compositionally biased region" description="Basic and acidic residues" evidence="11">
    <location>
        <begin position="916"/>
        <end position="925"/>
    </location>
</feature>
<sequence length="1162" mass="126946">SVRLCRSDAPVSLSCLTCSSEQSAKAKTQKELFKTLKELKMHLPSEKRSKGKSSTVNTLKYALRCVKQVKANEEYYQMLMINDSQPPGFDVSSYTIEEINSITSEYTLKNTDIFAVAVSLITGKIVYISDQAASILNCKREVFNNAKFVEFLTPQDVSVFYSFTTPYRLPSWSMCTGAESSPTECMQEKSFFCRISGGKEREGDLQYYPFRMTPYLMKVQDAELGEEQFCCLLLAERVHSGYEAPRIPPDKRIFTTTHTPNCVFQDVDERAVPLLGYLPQDLIGTPVLLNLHPSDRPLMLAVHRKILQYAGQPFDHSSIRFCARNGEYITIDTSWSSFVNPWSRKVSFVIGRHKVRMGPVNEDVFAAPAFHGGKIMDSDIQEISEQIHRLLLQPVHNMGSSGYGSHGSNGSHEQLVSIGSSSESNGNMTAGNTAEETGKAKPARTFQEICKGVHMLKNQDSQVCLHSSSPSPSPSSSKPEGFLFIYPDPLMLDAQPGLSNMKAPKKPPSGAAAVVGGPLAPLTLPSKAESVVSITSQCSYSSTIVHVGDKKPQPESEIIEDVVESPAPPALPVSVVSPPSQEKEAYKRLGLTKQVLAAHTQKEEQAFLNRCRELRNARTFQKDCSTYLHKQRSPGNAEGLPETTAKKGNRNRKSKKPRMKHPDSSDSAVSNRKPRPPLQGLNQTSWSPSEASQSAFNVSYPAMVPAYPLYPPAPGQSTQAPPTATPFPAPIVTPVVALVLPNYLFPQIGQLGAAPRPTFFPEQTQTQPAYTTQQAFQPPQPAYTLQTQAPFTSQSAFPVQTAFTPQQPFQGAQTPYTTQQPFQAAQTAYTAQQPFATQPSFPVQTQFVAQGPYPPQPFPYTLAPEPPKAPAMENREGAASRSSTPASGAREPATSPPLFESRCSSPLQLNLLSMEEGQRSVERQDSTAPSAGGQGSSTACVGLPLMVFLFMFQVESPGDGAHSDGNSSSCDLLDILLQEQEDSHSGTGSATSGSMGSGSGSGSGSSNTSKYFGSVDSLEHDPKAQGDGDHFIKYVLQEPLWLLMANADDKVMMTYQMPSRDIQKVLREDKERLRQMQKSQPHFTSDQRRELVEEHPWMRRGGLPAAINVKECVYCEDAAATPIEDDLPDMDMGVLGEELGQAGQNAASQSKESPQPQLNSAS</sequence>
<dbReference type="Proteomes" id="UP000265040">
    <property type="component" value="Chromosome 13"/>
</dbReference>
<protein>
    <recommendedName>
        <fullName evidence="9">Period circadian protein homolog 2</fullName>
    </recommendedName>
    <alternativeName>
        <fullName evidence="10">Circadian clock protein PERIOD 2</fullName>
    </alternativeName>
</protein>
<evidence type="ECO:0000256" key="3">
    <source>
        <dbReference type="ARBA" id="ARBA00022490"/>
    </source>
</evidence>
<feature type="domain" description="PAS" evidence="12">
    <location>
        <begin position="267"/>
        <end position="310"/>
    </location>
</feature>
<dbReference type="InterPro" id="IPR022728">
    <property type="entry name" value="Period_circadian-like_C"/>
</dbReference>
<feature type="compositionally biased region" description="Polar residues" evidence="11">
    <location>
        <begin position="680"/>
        <end position="690"/>
    </location>
</feature>
<evidence type="ECO:0000256" key="9">
    <source>
        <dbReference type="ARBA" id="ARBA00039684"/>
    </source>
</evidence>
<name>A0A7N6BJK3_ANATE</name>
<feature type="compositionally biased region" description="Low complexity" evidence="11">
    <location>
        <begin position="467"/>
        <end position="477"/>
    </location>
</feature>
<feature type="region of interest" description="Disordered" evidence="11">
    <location>
        <begin position="401"/>
        <end position="441"/>
    </location>
</feature>
<dbReference type="GO" id="GO:0005634">
    <property type="term" value="C:nucleus"/>
    <property type="evidence" value="ECO:0007669"/>
    <property type="project" value="UniProtKB-SubCell"/>
</dbReference>
<evidence type="ECO:0000256" key="8">
    <source>
        <dbReference type="ARBA" id="ARBA00023242"/>
    </source>
</evidence>
<dbReference type="GO" id="GO:0032922">
    <property type="term" value="P:circadian regulation of gene expression"/>
    <property type="evidence" value="ECO:0007669"/>
    <property type="project" value="TreeGrafter"/>
</dbReference>
<reference evidence="13" key="1">
    <citation type="submission" date="2021-04" db="EMBL/GenBank/DDBJ databases">
        <authorList>
            <consortium name="Wellcome Sanger Institute Data Sharing"/>
        </authorList>
    </citation>
    <scope>NUCLEOTIDE SEQUENCE [LARGE SCALE GENOMIC DNA]</scope>
</reference>
<dbReference type="PROSITE" id="PS50112">
    <property type="entry name" value="PAS"/>
    <property type="match status" value="1"/>
</dbReference>
<evidence type="ECO:0000256" key="2">
    <source>
        <dbReference type="ARBA" id="ARBA00004496"/>
    </source>
</evidence>
<dbReference type="Pfam" id="PF21353">
    <property type="entry name" value="Per3-like_PAS-A"/>
    <property type="match status" value="1"/>
</dbReference>
<proteinExistence type="predicted"/>
<dbReference type="GeneTree" id="ENSGT00940000156342"/>
<dbReference type="Ensembl" id="ENSATET00000041968.2">
    <property type="protein sequence ID" value="ENSATEP00000063443.1"/>
    <property type="gene ID" value="ENSATEG00000021691.3"/>
</dbReference>
<evidence type="ECO:0000256" key="6">
    <source>
        <dbReference type="ARBA" id="ARBA00023108"/>
    </source>
</evidence>
<evidence type="ECO:0000313" key="13">
    <source>
        <dbReference type="Ensembl" id="ENSATEP00000063443.1"/>
    </source>
</evidence>
<evidence type="ECO:0000256" key="4">
    <source>
        <dbReference type="ARBA" id="ARBA00022737"/>
    </source>
</evidence>
<comment type="subcellular location">
    <subcellularLocation>
        <location evidence="2">Cytoplasm</location>
    </subcellularLocation>
    <subcellularLocation>
        <location evidence="1">Nucleus</location>
    </subcellularLocation>
</comment>
<evidence type="ECO:0000256" key="7">
    <source>
        <dbReference type="ARBA" id="ARBA00023163"/>
    </source>
</evidence>
<feature type="region of interest" description="Disordered" evidence="11">
    <location>
        <begin position="981"/>
        <end position="1023"/>
    </location>
</feature>
<evidence type="ECO:0000313" key="14">
    <source>
        <dbReference type="Proteomes" id="UP000265040"/>
    </source>
</evidence>
<feature type="region of interest" description="Disordered" evidence="11">
    <location>
        <begin position="847"/>
        <end position="902"/>
    </location>
</feature>
<feature type="compositionally biased region" description="Pro residues" evidence="11">
    <location>
        <begin position="852"/>
        <end position="869"/>
    </location>
</feature>
<accession>A0A7N6BJK3</accession>
<keyword evidence="7" id="KW-0804">Transcription</keyword>